<proteinExistence type="predicted"/>
<gene>
    <name evidence="1" type="ORF">UFOVP325_112</name>
    <name evidence="2" type="ORF">UFOVP430_107</name>
</gene>
<name>A0A6J5LYM8_9CAUD</name>
<protein>
    <submittedName>
        <fullName evidence="1">Baseplate protein J-like</fullName>
    </submittedName>
</protein>
<sequence>MTTQKITASIDYTSRDFFSLREDLITRVKSRVNANGKVWTGTDPADFGVAIVEAFAHIGDLTNYYIDRMANEAYLSTATQRQSLLNIASLYGYRVSGYRQAYVDVTLNNPTAFAITVPEGTLVSANITVTTNGSSTTYQEYYTLLSDVSISANDSATGLLIHGRNVSSEAANSANSLDALDIPGERLGYSTGLPNQSYTLKNNQVADETLEVFVRNGDSFVQWTEVENLSEYGPQDSVYSVSYSGNNFVTVNFGNGISGAVPVYGDDIKAQYYVGGGLIGNVDAGTTFGIVSVPISSGVLKTDIINTVISNDFAGYGGEDPESNDSIRDNAPTSLKASQRAVTLDDFKNLALTMSGVGKASAYATAPTSVAVFIGPTVSDTSADYFPGFNASNTATTSLWNSLKTSIQSEFSNRTQIGTTVTVLPPTYVPADVVVEYVAETGYSDSQIITAINSGIVFGYGYNYLDFNQNIRPEKLEQSLSAINGVDSVRVVKLFRTGGSSARTTLIPAQGEYFVFKDANTKIYPIASLSNLAVTIANGTMPSFNALTKTYAFTSTSSSMTFTPTSVNTVATLTYTFTNGSGTVTGPTAITSGVASGSLTLTTGLNTIAVTVTSSDGLNTNIYYIKVTK</sequence>
<dbReference type="EMBL" id="LR796481">
    <property type="protein sequence ID" value="CAB4148111.1"/>
    <property type="molecule type" value="Genomic_DNA"/>
</dbReference>
<evidence type="ECO:0000313" key="2">
    <source>
        <dbReference type="EMBL" id="CAB4148111.1"/>
    </source>
</evidence>
<accession>A0A6J5LYM8</accession>
<evidence type="ECO:0000313" key="1">
    <source>
        <dbReference type="EMBL" id="CAB4137840.1"/>
    </source>
</evidence>
<reference evidence="1" key="1">
    <citation type="submission" date="2020-04" db="EMBL/GenBank/DDBJ databases">
        <authorList>
            <person name="Chiriac C."/>
            <person name="Salcher M."/>
            <person name="Ghai R."/>
            <person name="Kavagutti S V."/>
        </authorList>
    </citation>
    <scope>NUCLEOTIDE SEQUENCE</scope>
</reference>
<dbReference type="EMBL" id="LR796338">
    <property type="protein sequence ID" value="CAB4137840.1"/>
    <property type="molecule type" value="Genomic_DNA"/>
</dbReference>
<organism evidence="1">
    <name type="scientific">uncultured Caudovirales phage</name>
    <dbReference type="NCBI Taxonomy" id="2100421"/>
    <lineage>
        <taxon>Viruses</taxon>
        <taxon>Duplodnaviria</taxon>
        <taxon>Heunggongvirae</taxon>
        <taxon>Uroviricota</taxon>
        <taxon>Caudoviricetes</taxon>
        <taxon>Peduoviridae</taxon>
        <taxon>Maltschvirus</taxon>
        <taxon>Maltschvirus maltsch</taxon>
    </lineage>
</organism>